<comment type="caution">
    <text evidence="8">The sequence shown here is derived from an EMBL/GenBank/DDBJ whole genome shotgun (WGS) entry which is preliminary data.</text>
</comment>
<dbReference type="PROSITE" id="PS50217">
    <property type="entry name" value="BZIP"/>
    <property type="match status" value="1"/>
</dbReference>
<dbReference type="PANTHER" id="PTHR47693">
    <property type="entry name" value="BZIP TRANSCRIPTION FACTOR RISBZ3-RELATED"/>
    <property type="match status" value="1"/>
</dbReference>
<evidence type="ECO:0000256" key="5">
    <source>
        <dbReference type="ARBA" id="ARBA00023242"/>
    </source>
</evidence>
<evidence type="ECO:0000256" key="3">
    <source>
        <dbReference type="ARBA" id="ARBA00023125"/>
    </source>
</evidence>
<feature type="compositionally biased region" description="Basic and acidic residues" evidence="6">
    <location>
        <begin position="1"/>
        <end position="14"/>
    </location>
</feature>
<comment type="subcellular location">
    <subcellularLocation>
        <location evidence="1">Nucleus</location>
    </subcellularLocation>
</comment>
<dbReference type="InterPro" id="IPR004827">
    <property type="entry name" value="bZIP"/>
</dbReference>
<keyword evidence="2" id="KW-0805">Transcription regulation</keyword>
<evidence type="ECO:0000256" key="1">
    <source>
        <dbReference type="ARBA" id="ARBA00004123"/>
    </source>
</evidence>
<feature type="compositionally biased region" description="Polar residues" evidence="6">
    <location>
        <begin position="123"/>
        <end position="135"/>
    </location>
</feature>
<dbReference type="AlphaFoldDB" id="A0AAD4TDY3"/>
<evidence type="ECO:0000256" key="6">
    <source>
        <dbReference type="SAM" id="MobiDB-lite"/>
    </source>
</evidence>
<dbReference type="Pfam" id="PF12498">
    <property type="entry name" value="bZIP_C"/>
    <property type="match status" value="1"/>
</dbReference>
<dbReference type="EMBL" id="JAJJMB010002176">
    <property type="protein sequence ID" value="KAI3952592.1"/>
    <property type="molecule type" value="Genomic_DNA"/>
</dbReference>
<dbReference type="Gene3D" id="1.20.5.170">
    <property type="match status" value="1"/>
</dbReference>
<dbReference type="GO" id="GO:0005634">
    <property type="term" value="C:nucleus"/>
    <property type="evidence" value="ECO:0007669"/>
    <property type="project" value="UniProtKB-SubCell"/>
</dbReference>
<keyword evidence="9" id="KW-1185">Reference proteome</keyword>
<evidence type="ECO:0000313" key="8">
    <source>
        <dbReference type="EMBL" id="KAI3952592.1"/>
    </source>
</evidence>
<dbReference type="Pfam" id="PF00170">
    <property type="entry name" value="bZIP_1"/>
    <property type="match status" value="1"/>
</dbReference>
<evidence type="ECO:0000313" key="9">
    <source>
        <dbReference type="Proteomes" id="UP001202328"/>
    </source>
</evidence>
<dbReference type="GO" id="GO:0003677">
    <property type="term" value="F:DNA binding"/>
    <property type="evidence" value="ECO:0007669"/>
    <property type="project" value="UniProtKB-KW"/>
</dbReference>
<feature type="region of interest" description="Disordered" evidence="6">
    <location>
        <begin position="1"/>
        <end position="21"/>
    </location>
</feature>
<evidence type="ECO:0000259" key="7">
    <source>
        <dbReference type="PROSITE" id="PS50217"/>
    </source>
</evidence>
<evidence type="ECO:0000256" key="2">
    <source>
        <dbReference type="ARBA" id="ARBA00023015"/>
    </source>
</evidence>
<feature type="compositionally biased region" description="Polar residues" evidence="6">
    <location>
        <begin position="145"/>
        <end position="154"/>
    </location>
</feature>
<feature type="domain" description="BZIP" evidence="7">
    <location>
        <begin position="177"/>
        <end position="240"/>
    </location>
</feature>
<keyword evidence="5" id="KW-0539">Nucleus</keyword>
<dbReference type="SMART" id="SM00338">
    <property type="entry name" value="BRLZ"/>
    <property type="match status" value="1"/>
</dbReference>
<sequence>MDRKQLDTNPKHVETSSIFGGSNMKRSASELDFEEFLRPITTTTTTTATNDIIISHHPYQDQGFVSNDLSDFSFDDHQLKEKMHPFSNGGGGLMSNNDIFVWSSQNAALHKFAAISPTMDSQSSICAGSPTSVHNPSIGGDTQGVGATSGSSSREQSDDDDIEIEGGSCGQSMDNVDVKRIRRKVSNRESARRSRRRKQAHLVDLELQVDQLRGENASLYKQFNSADHQFKEAATDNRVLRSDVEALRVKVKLAEDMVARGSLTCSLHHLLQNYSNSPQPPIFTNNIPRVSEITGNLGMQGDEASSYVGMPNSGQISNIGIDGVNTHNGNNTKNRMNRNNNTPPLQRIESMDLLQNTIVSEALSCLSEIWP</sequence>
<protein>
    <recommendedName>
        <fullName evidence="7">BZIP domain-containing protein</fullName>
    </recommendedName>
</protein>
<dbReference type="FunFam" id="1.20.5.170:FF:000020">
    <property type="entry name" value="BZIP transcription factor"/>
    <property type="match status" value="1"/>
</dbReference>
<reference evidence="8" key="1">
    <citation type="submission" date="2022-04" db="EMBL/GenBank/DDBJ databases">
        <title>A functionally conserved STORR gene fusion in Papaver species that diverged 16.8 million years ago.</title>
        <authorList>
            <person name="Catania T."/>
        </authorList>
    </citation>
    <scope>NUCLEOTIDE SEQUENCE</scope>
    <source>
        <strain evidence="8">S-188037</strain>
    </source>
</reference>
<feature type="region of interest" description="Disordered" evidence="6">
    <location>
        <begin position="123"/>
        <end position="199"/>
    </location>
</feature>
<keyword evidence="4" id="KW-0804">Transcription</keyword>
<dbReference type="InterPro" id="IPR046347">
    <property type="entry name" value="bZIP_sf"/>
</dbReference>
<proteinExistence type="predicted"/>
<evidence type="ECO:0000256" key="4">
    <source>
        <dbReference type="ARBA" id="ARBA00023163"/>
    </source>
</evidence>
<dbReference type="SUPFAM" id="SSF57959">
    <property type="entry name" value="Leucine zipper domain"/>
    <property type="match status" value="1"/>
</dbReference>
<keyword evidence="3" id="KW-0238">DNA-binding</keyword>
<dbReference type="InterPro" id="IPR044168">
    <property type="entry name" value="RISBZ3/4/5"/>
</dbReference>
<dbReference type="PROSITE" id="PS00036">
    <property type="entry name" value="BZIP_BASIC"/>
    <property type="match status" value="1"/>
</dbReference>
<accession>A0AAD4TDY3</accession>
<name>A0AAD4TDY3_9MAGN</name>
<gene>
    <name evidence="8" type="ORF">MKW98_015821</name>
</gene>
<dbReference type="GO" id="GO:0003700">
    <property type="term" value="F:DNA-binding transcription factor activity"/>
    <property type="evidence" value="ECO:0007669"/>
    <property type="project" value="InterPro"/>
</dbReference>
<dbReference type="PANTHER" id="PTHR47693:SF1">
    <property type="entry name" value="BZIP TRANSCRIPTION FACTOR RISBZ3"/>
    <property type="match status" value="1"/>
</dbReference>
<dbReference type="InterPro" id="IPR020983">
    <property type="entry name" value="Basic_leucine-zipper_C"/>
</dbReference>
<organism evidence="8 9">
    <name type="scientific">Papaver atlanticum</name>
    <dbReference type="NCBI Taxonomy" id="357466"/>
    <lineage>
        <taxon>Eukaryota</taxon>
        <taxon>Viridiplantae</taxon>
        <taxon>Streptophyta</taxon>
        <taxon>Embryophyta</taxon>
        <taxon>Tracheophyta</taxon>
        <taxon>Spermatophyta</taxon>
        <taxon>Magnoliopsida</taxon>
        <taxon>Ranunculales</taxon>
        <taxon>Papaveraceae</taxon>
        <taxon>Papaveroideae</taxon>
        <taxon>Papaver</taxon>
    </lineage>
</organism>
<dbReference type="Proteomes" id="UP001202328">
    <property type="component" value="Unassembled WGS sequence"/>
</dbReference>